<proteinExistence type="predicted"/>
<sequence>MRISGGSAVDDDRLLVQVADEHKNLRDLIAQLVERRTDVRLAKATPQGFIGARATTRIQPDVLILRVPPYEDVAEHAQKYRDSAPDARIIGFYESVEQKQAMDESGVDVTLELSKGVEALSAEVRKNVAAPAQEIIAEVFDEAKQQAND</sequence>
<keyword evidence="2" id="KW-1185">Reference proteome</keyword>
<organism evidence="1 2">
    <name type="scientific">Stratiformator vulcanicus</name>
    <dbReference type="NCBI Taxonomy" id="2527980"/>
    <lineage>
        <taxon>Bacteria</taxon>
        <taxon>Pseudomonadati</taxon>
        <taxon>Planctomycetota</taxon>
        <taxon>Planctomycetia</taxon>
        <taxon>Planctomycetales</taxon>
        <taxon>Planctomycetaceae</taxon>
        <taxon>Stratiformator</taxon>
    </lineage>
</organism>
<accession>A0A517R302</accession>
<evidence type="ECO:0008006" key="3">
    <source>
        <dbReference type="Google" id="ProtNLM"/>
    </source>
</evidence>
<evidence type="ECO:0000313" key="2">
    <source>
        <dbReference type="Proteomes" id="UP000317318"/>
    </source>
</evidence>
<name>A0A517R302_9PLAN</name>
<dbReference type="AlphaFoldDB" id="A0A517R302"/>
<gene>
    <name evidence="1" type="ORF">Pan189_26340</name>
</gene>
<dbReference type="Proteomes" id="UP000317318">
    <property type="component" value="Chromosome"/>
</dbReference>
<dbReference type="EMBL" id="CP036268">
    <property type="protein sequence ID" value="QDT38244.1"/>
    <property type="molecule type" value="Genomic_DNA"/>
</dbReference>
<protein>
    <recommendedName>
        <fullName evidence="3">Response regulatory domain-containing protein</fullName>
    </recommendedName>
</protein>
<dbReference type="KEGG" id="svp:Pan189_26340"/>
<reference evidence="1 2" key="1">
    <citation type="submission" date="2019-02" db="EMBL/GenBank/DDBJ databases">
        <title>Deep-cultivation of Planctomycetes and their phenomic and genomic characterization uncovers novel biology.</title>
        <authorList>
            <person name="Wiegand S."/>
            <person name="Jogler M."/>
            <person name="Boedeker C."/>
            <person name="Pinto D."/>
            <person name="Vollmers J."/>
            <person name="Rivas-Marin E."/>
            <person name="Kohn T."/>
            <person name="Peeters S.H."/>
            <person name="Heuer A."/>
            <person name="Rast P."/>
            <person name="Oberbeckmann S."/>
            <person name="Bunk B."/>
            <person name="Jeske O."/>
            <person name="Meyerdierks A."/>
            <person name="Storesund J.E."/>
            <person name="Kallscheuer N."/>
            <person name="Luecker S."/>
            <person name="Lage O.M."/>
            <person name="Pohl T."/>
            <person name="Merkel B.J."/>
            <person name="Hornburger P."/>
            <person name="Mueller R.-W."/>
            <person name="Bruemmer F."/>
            <person name="Labrenz M."/>
            <person name="Spormann A.M."/>
            <person name="Op den Camp H."/>
            <person name="Overmann J."/>
            <person name="Amann R."/>
            <person name="Jetten M.S.M."/>
            <person name="Mascher T."/>
            <person name="Medema M.H."/>
            <person name="Devos D.P."/>
            <person name="Kaster A.-K."/>
            <person name="Ovreas L."/>
            <person name="Rohde M."/>
            <person name="Galperin M.Y."/>
            <person name="Jogler C."/>
        </authorList>
    </citation>
    <scope>NUCLEOTIDE SEQUENCE [LARGE SCALE GENOMIC DNA]</scope>
    <source>
        <strain evidence="1 2">Pan189</strain>
    </source>
</reference>
<evidence type="ECO:0000313" key="1">
    <source>
        <dbReference type="EMBL" id="QDT38244.1"/>
    </source>
</evidence>